<evidence type="ECO:0000256" key="3">
    <source>
        <dbReference type="ARBA" id="ARBA00023277"/>
    </source>
</evidence>
<dbReference type="Gene3D" id="3.40.50.720">
    <property type="entry name" value="NAD(P)-binding Rossmann-like Domain"/>
    <property type="match status" value="1"/>
</dbReference>
<protein>
    <submittedName>
        <fullName evidence="5">ADP-L-glycero-D-manno-heptose 6-epimerase</fullName>
        <ecNumber evidence="5">5.1.3.20</ecNumber>
    </submittedName>
</protein>
<dbReference type="PANTHER" id="PTHR43103:SF3">
    <property type="entry name" value="ADP-L-GLYCERO-D-MANNO-HEPTOSE-6-EPIMERASE"/>
    <property type="match status" value="1"/>
</dbReference>
<dbReference type="Proteomes" id="UP000823786">
    <property type="component" value="Unassembled WGS sequence"/>
</dbReference>
<keyword evidence="2 5" id="KW-0413">Isomerase</keyword>
<dbReference type="SUPFAM" id="SSF51735">
    <property type="entry name" value="NAD(P)-binding Rossmann-fold domains"/>
    <property type="match status" value="1"/>
</dbReference>
<dbReference type="InterPro" id="IPR036291">
    <property type="entry name" value="NAD(P)-bd_dom_sf"/>
</dbReference>
<keyword evidence="1" id="KW-0521">NADP</keyword>
<evidence type="ECO:0000259" key="4">
    <source>
        <dbReference type="Pfam" id="PF01370"/>
    </source>
</evidence>
<keyword evidence="3" id="KW-0119">Carbohydrate metabolism</keyword>
<evidence type="ECO:0000256" key="2">
    <source>
        <dbReference type="ARBA" id="ARBA00023235"/>
    </source>
</evidence>
<dbReference type="RefSeq" id="WP_407692823.1">
    <property type="nucleotide sequence ID" value="NZ_JAGGJV010000013.1"/>
</dbReference>
<reference evidence="5 6" key="1">
    <citation type="submission" date="2021-03" db="EMBL/GenBank/DDBJ databases">
        <title>Genomic Encyclopedia of Type Strains, Phase IV (KMG-IV): sequencing the most valuable type-strain genomes for metagenomic binning, comparative biology and taxonomic classification.</title>
        <authorList>
            <person name="Goeker M."/>
        </authorList>
    </citation>
    <scope>NUCLEOTIDE SEQUENCE [LARGE SCALE GENOMIC DNA]</scope>
    <source>
        <strain evidence="5 6">DSM 26427</strain>
    </source>
</reference>
<accession>A0ABS4EVN0</accession>
<evidence type="ECO:0000313" key="5">
    <source>
        <dbReference type="EMBL" id="MBP1862020.1"/>
    </source>
</evidence>
<dbReference type="InterPro" id="IPR011912">
    <property type="entry name" value="Heptose_epim"/>
</dbReference>
<dbReference type="NCBIfam" id="TIGR02197">
    <property type="entry name" value="heptose_epim"/>
    <property type="match status" value="1"/>
</dbReference>
<dbReference type="PANTHER" id="PTHR43103">
    <property type="entry name" value="NUCLEOSIDE-DIPHOSPHATE-SUGAR EPIMERASE"/>
    <property type="match status" value="1"/>
</dbReference>
<name>A0ABS4EVN0_9HYPH</name>
<dbReference type="GO" id="GO:0008712">
    <property type="term" value="F:ADP-glyceromanno-heptose 6-epimerase activity"/>
    <property type="evidence" value="ECO:0007669"/>
    <property type="project" value="UniProtKB-EC"/>
</dbReference>
<organism evidence="5 6">
    <name type="scientific">Rhizobium herbae</name>
    <dbReference type="NCBI Taxonomy" id="508661"/>
    <lineage>
        <taxon>Bacteria</taxon>
        <taxon>Pseudomonadati</taxon>
        <taxon>Pseudomonadota</taxon>
        <taxon>Alphaproteobacteria</taxon>
        <taxon>Hyphomicrobiales</taxon>
        <taxon>Rhizobiaceae</taxon>
        <taxon>Rhizobium/Agrobacterium group</taxon>
        <taxon>Rhizobium</taxon>
    </lineage>
</organism>
<dbReference type="InterPro" id="IPR001509">
    <property type="entry name" value="Epimerase_deHydtase"/>
</dbReference>
<evidence type="ECO:0000313" key="6">
    <source>
        <dbReference type="Proteomes" id="UP000823786"/>
    </source>
</evidence>
<dbReference type="Gene3D" id="3.90.25.10">
    <property type="entry name" value="UDP-galactose 4-epimerase, domain 1"/>
    <property type="match status" value="1"/>
</dbReference>
<dbReference type="EMBL" id="JAGGJV010000013">
    <property type="protein sequence ID" value="MBP1862020.1"/>
    <property type="molecule type" value="Genomic_DNA"/>
</dbReference>
<sequence length="333" mass="36537">MSSLLNNKLIVVTGAAGFIGSNIAHSLASDGASIVACDWFGTDNRWRNLAGVRLEDIISPENLMAWLARNLGAVEAIVHMGAISATTERDVDRIVSNNVRLSLDLWDHCRLNDVTFVYASSAATYGDGSQGFTGDDSETGLAKLAPLNPYGWSKHVVDRRIAADVARGKTVPLRWAGLKFFNVYGPHESHKLDMRSVIHQIWPDVVAGEPIRLFKSHHPDYADGGQMRDFIHVDDCVHVVRRVLDAPTIGGIFNVGTGQARSFRDLAVAAFTAAGAPPQIEYVDMPECLRGRYQYFTQADTTRLVSSGLAPNFQSLEEGVTSYVDWLSRHPDQ</sequence>
<dbReference type="Pfam" id="PF01370">
    <property type="entry name" value="Epimerase"/>
    <property type="match status" value="1"/>
</dbReference>
<proteinExistence type="predicted"/>
<evidence type="ECO:0000256" key="1">
    <source>
        <dbReference type="ARBA" id="ARBA00022857"/>
    </source>
</evidence>
<gene>
    <name evidence="5" type="ORF">J2Z75_005551</name>
</gene>
<feature type="domain" description="NAD-dependent epimerase/dehydratase" evidence="4">
    <location>
        <begin position="10"/>
        <end position="256"/>
    </location>
</feature>
<dbReference type="EC" id="5.1.3.20" evidence="5"/>
<keyword evidence="6" id="KW-1185">Reference proteome</keyword>
<comment type="caution">
    <text evidence="5">The sequence shown here is derived from an EMBL/GenBank/DDBJ whole genome shotgun (WGS) entry which is preliminary data.</text>
</comment>